<evidence type="ECO:0000256" key="3">
    <source>
        <dbReference type="ARBA" id="ARBA00022448"/>
    </source>
</evidence>
<keyword evidence="8 10" id="KW-1133">Transmembrane helix</keyword>
<dbReference type="PANTHER" id="PTHR10791:SF30">
    <property type="entry name" value="SUGAR TRANSPORTER SWEET1"/>
    <property type="match status" value="1"/>
</dbReference>
<feature type="transmembrane region" description="Helical" evidence="10">
    <location>
        <begin position="190"/>
        <end position="211"/>
    </location>
</feature>
<comment type="similarity">
    <text evidence="2">Belongs to the SWEET sugar transporter family.</text>
</comment>
<name>A0A6G0S202_9STRA</name>
<comment type="subcellular location">
    <subcellularLocation>
        <location evidence="1">Cell membrane</location>
        <topology evidence="1">Multi-pass membrane protein</topology>
    </subcellularLocation>
</comment>
<keyword evidence="6 10" id="KW-0812">Transmembrane</keyword>
<feature type="transmembrane region" description="Helical" evidence="10">
    <location>
        <begin position="130"/>
        <end position="148"/>
    </location>
</feature>
<evidence type="ECO:0000256" key="7">
    <source>
        <dbReference type="ARBA" id="ARBA00022737"/>
    </source>
</evidence>
<evidence type="ECO:0000313" key="12">
    <source>
        <dbReference type="Proteomes" id="UP000486351"/>
    </source>
</evidence>
<evidence type="ECO:0000256" key="2">
    <source>
        <dbReference type="ARBA" id="ARBA00007809"/>
    </source>
</evidence>
<evidence type="ECO:0000256" key="5">
    <source>
        <dbReference type="ARBA" id="ARBA00022597"/>
    </source>
</evidence>
<organism evidence="11 12">
    <name type="scientific">Phytophthora fragariae</name>
    <dbReference type="NCBI Taxonomy" id="53985"/>
    <lineage>
        <taxon>Eukaryota</taxon>
        <taxon>Sar</taxon>
        <taxon>Stramenopiles</taxon>
        <taxon>Oomycota</taxon>
        <taxon>Peronosporomycetes</taxon>
        <taxon>Peronosporales</taxon>
        <taxon>Peronosporaceae</taxon>
        <taxon>Phytophthora</taxon>
    </lineage>
</organism>
<evidence type="ECO:0000313" key="11">
    <source>
        <dbReference type="EMBL" id="KAE9347902.1"/>
    </source>
</evidence>
<evidence type="ECO:0000256" key="1">
    <source>
        <dbReference type="ARBA" id="ARBA00004651"/>
    </source>
</evidence>
<feature type="transmembrane region" description="Helical" evidence="10">
    <location>
        <begin position="95"/>
        <end position="118"/>
    </location>
</feature>
<dbReference type="FunFam" id="1.20.1280.290:FF:000007">
    <property type="entry name" value="Bidirectional sugar transporter SWEET7"/>
    <property type="match status" value="2"/>
</dbReference>
<comment type="caution">
    <text evidence="11">The sequence shown here is derived from an EMBL/GenBank/DDBJ whole genome shotgun (WGS) entry which is preliminary data.</text>
</comment>
<sequence length="281" mass="30168">MNAGLTVLKALASSCSVVMILSSAPALYRIHKLHDTGDVALFPLVGLWLNCCMVMLYGWTTGSYFPLFATYVFGTMISTAYVGVYFWWTKARAYALKIIGAAFIANILGSVYVVLGMTGVTGQPSDQVELIAGNMMTVACLLPYVAPFETIKTVLKTRSGASIPFGMCLAGATSNLIWTVEGLCTKDMFILLLSAACSALGFVQVALYLIFRPAPRAPRELASAELSVSTDEKYILPVFKVEKLKSESIFSAPSAVELIPPRCSDKVNSISSPVLAPLCIS</sequence>
<dbReference type="InterPro" id="IPR004316">
    <property type="entry name" value="SWEET_rpt"/>
</dbReference>
<dbReference type="GO" id="GO:0051119">
    <property type="term" value="F:sugar transmembrane transporter activity"/>
    <property type="evidence" value="ECO:0007669"/>
    <property type="project" value="InterPro"/>
</dbReference>
<evidence type="ECO:0000256" key="4">
    <source>
        <dbReference type="ARBA" id="ARBA00022475"/>
    </source>
</evidence>
<keyword evidence="5" id="KW-0762">Sugar transport</keyword>
<proteinExistence type="inferred from homology"/>
<feature type="transmembrane region" description="Helical" evidence="10">
    <location>
        <begin position="40"/>
        <end position="59"/>
    </location>
</feature>
<dbReference type="InterPro" id="IPR047664">
    <property type="entry name" value="SWEET"/>
</dbReference>
<reference evidence="11 12" key="1">
    <citation type="submission" date="2018-09" db="EMBL/GenBank/DDBJ databases">
        <title>Genomic investigation of the strawberry pathogen Phytophthora fragariae indicates pathogenicity is determined by transcriptional variation in three key races.</title>
        <authorList>
            <person name="Adams T.M."/>
            <person name="Armitage A.D."/>
            <person name="Sobczyk M.K."/>
            <person name="Bates H.J."/>
            <person name="Dunwell J.M."/>
            <person name="Nellist C.F."/>
            <person name="Harrison R.J."/>
        </authorList>
    </citation>
    <scope>NUCLEOTIDE SEQUENCE [LARGE SCALE GENOMIC DNA]</scope>
    <source>
        <strain evidence="11 12">NOV-77</strain>
    </source>
</reference>
<feature type="transmembrane region" description="Helical" evidence="10">
    <location>
        <begin position="160"/>
        <end position="178"/>
    </location>
</feature>
<gene>
    <name evidence="11" type="ORF">PF008_g7604</name>
</gene>
<evidence type="ECO:0000256" key="9">
    <source>
        <dbReference type="ARBA" id="ARBA00023136"/>
    </source>
</evidence>
<accession>A0A6G0S202</accession>
<evidence type="ECO:0000256" key="10">
    <source>
        <dbReference type="SAM" id="Phobius"/>
    </source>
</evidence>
<dbReference type="Pfam" id="PF03083">
    <property type="entry name" value="MtN3_slv"/>
    <property type="match status" value="2"/>
</dbReference>
<keyword evidence="3" id="KW-0813">Transport</keyword>
<dbReference type="EMBL" id="QXFY01000325">
    <property type="protein sequence ID" value="KAE9347902.1"/>
    <property type="molecule type" value="Genomic_DNA"/>
</dbReference>
<feature type="transmembrane region" description="Helical" evidence="10">
    <location>
        <begin position="65"/>
        <end position="88"/>
    </location>
</feature>
<evidence type="ECO:0000256" key="6">
    <source>
        <dbReference type="ARBA" id="ARBA00022692"/>
    </source>
</evidence>
<protein>
    <recommendedName>
        <fullName evidence="13">MtN3-like protein</fullName>
    </recommendedName>
</protein>
<evidence type="ECO:0000256" key="8">
    <source>
        <dbReference type="ARBA" id="ARBA00022989"/>
    </source>
</evidence>
<dbReference type="AlphaFoldDB" id="A0A6G0S202"/>
<keyword evidence="9 10" id="KW-0472">Membrane</keyword>
<feature type="transmembrane region" description="Helical" evidence="10">
    <location>
        <begin position="6"/>
        <end position="28"/>
    </location>
</feature>
<keyword evidence="4" id="KW-1003">Cell membrane</keyword>
<dbReference type="Proteomes" id="UP000486351">
    <property type="component" value="Unassembled WGS sequence"/>
</dbReference>
<keyword evidence="7" id="KW-0677">Repeat</keyword>
<dbReference type="Gene3D" id="1.20.1280.290">
    <property type="match status" value="2"/>
</dbReference>
<dbReference type="PANTHER" id="PTHR10791">
    <property type="entry name" value="RAG1-ACTIVATING PROTEIN 1"/>
    <property type="match status" value="1"/>
</dbReference>
<evidence type="ECO:0008006" key="13">
    <source>
        <dbReference type="Google" id="ProtNLM"/>
    </source>
</evidence>
<dbReference type="GO" id="GO:0005886">
    <property type="term" value="C:plasma membrane"/>
    <property type="evidence" value="ECO:0007669"/>
    <property type="project" value="UniProtKB-SubCell"/>
</dbReference>